<feature type="non-terminal residue" evidence="1">
    <location>
        <position position="1"/>
    </location>
</feature>
<reference evidence="1" key="1">
    <citation type="journal article" date="2014" name="Front. Microbiol.">
        <title>High frequency of phylogenetically diverse reductive dehalogenase-homologous genes in deep subseafloor sedimentary metagenomes.</title>
        <authorList>
            <person name="Kawai M."/>
            <person name="Futagami T."/>
            <person name="Toyoda A."/>
            <person name="Takaki Y."/>
            <person name="Nishi S."/>
            <person name="Hori S."/>
            <person name="Arai W."/>
            <person name="Tsubouchi T."/>
            <person name="Morono Y."/>
            <person name="Uchiyama I."/>
            <person name="Ito T."/>
            <person name="Fujiyama A."/>
            <person name="Inagaki F."/>
            <person name="Takami H."/>
        </authorList>
    </citation>
    <scope>NUCLEOTIDE SEQUENCE</scope>
    <source>
        <strain evidence="1">Expedition CK06-06</strain>
    </source>
</reference>
<dbReference type="Gene3D" id="3.40.50.1820">
    <property type="entry name" value="alpha/beta hydrolase"/>
    <property type="match status" value="1"/>
</dbReference>
<organism evidence="1">
    <name type="scientific">marine sediment metagenome</name>
    <dbReference type="NCBI Taxonomy" id="412755"/>
    <lineage>
        <taxon>unclassified sequences</taxon>
        <taxon>metagenomes</taxon>
        <taxon>ecological metagenomes</taxon>
    </lineage>
</organism>
<dbReference type="EMBL" id="BARU01045007">
    <property type="protein sequence ID" value="GAH83605.1"/>
    <property type="molecule type" value="Genomic_DNA"/>
</dbReference>
<accession>X1JQ98</accession>
<name>X1JQ98_9ZZZZ</name>
<proteinExistence type="predicted"/>
<evidence type="ECO:0008006" key="2">
    <source>
        <dbReference type="Google" id="ProtNLM"/>
    </source>
</evidence>
<sequence>CAHRFSFQLKNAFQAAGLTLERFDYRGTGEAPGEFADVSLETLRGDVASQVGGDEVCLVGLRFGASLAFDYCAGGAGVFPENLLTEGFCDCSTCFYKTLLYQLGLVSQEGCF</sequence>
<comment type="caution">
    <text evidence="1">The sequence shown here is derived from an EMBL/GenBank/DDBJ whole genome shotgun (WGS) entry which is preliminary data.</text>
</comment>
<evidence type="ECO:0000313" key="1">
    <source>
        <dbReference type="EMBL" id="GAH83605.1"/>
    </source>
</evidence>
<dbReference type="SUPFAM" id="SSF53474">
    <property type="entry name" value="alpha/beta-Hydrolases"/>
    <property type="match status" value="1"/>
</dbReference>
<protein>
    <recommendedName>
        <fullName evidence="2">Serine aminopeptidase S33 domain-containing protein</fullName>
    </recommendedName>
</protein>
<dbReference type="AlphaFoldDB" id="X1JQ98"/>
<gene>
    <name evidence="1" type="ORF">S03H2_68451</name>
</gene>
<dbReference type="InterPro" id="IPR029058">
    <property type="entry name" value="AB_hydrolase_fold"/>
</dbReference>